<accession>V8QNJ5</accession>
<dbReference type="HOGENOM" id="CLU_1860959_0_0_4"/>
<dbReference type="Proteomes" id="UP000018733">
    <property type="component" value="Unassembled WGS sequence"/>
</dbReference>
<sequence length="139" mass="16193">MPTRTDELVNDVFSLTKIKLSPDDPLLAVILLQEEKFKETLQQQNADRIEQDKAFLTQLDARQVKIDAMYSELIQYRERVVAELLAKNQQIAIHTENRVQRKVSGSLTRLKRQIALFLVLAVLLALYLSWVFLQIRGWQ</sequence>
<comment type="caution">
    <text evidence="2">The sequence shown here is derived from an EMBL/GenBank/DDBJ whole genome shotgun (WGS) entry which is preliminary data.</text>
</comment>
<reference evidence="2 3" key="1">
    <citation type="journal article" date="2014" name="Genome Announc.">
        <title>Draft Genome Sequence of Advenella kashmirensis Strain W13003, a Polycyclic Aromatic Hydrocarbon-Degrading Bacterium.</title>
        <authorList>
            <person name="Wang X."/>
            <person name="Jin D."/>
            <person name="Zhou L."/>
            <person name="Wu L."/>
            <person name="An W."/>
            <person name="Zhao L."/>
        </authorList>
    </citation>
    <scope>NUCLEOTIDE SEQUENCE [LARGE SCALE GENOMIC DNA]</scope>
    <source>
        <strain evidence="2 3">W13003</strain>
    </source>
</reference>
<evidence type="ECO:0000313" key="2">
    <source>
        <dbReference type="EMBL" id="ETF00913.1"/>
    </source>
</evidence>
<proteinExistence type="predicted"/>
<gene>
    <name evidence="2" type="ORF">W822_19380</name>
</gene>
<feature type="transmembrane region" description="Helical" evidence="1">
    <location>
        <begin position="114"/>
        <end position="133"/>
    </location>
</feature>
<name>V8QNJ5_9BURK</name>
<dbReference type="EMBL" id="AYXT01000013">
    <property type="protein sequence ID" value="ETF00913.1"/>
    <property type="molecule type" value="Genomic_DNA"/>
</dbReference>
<evidence type="ECO:0000313" key="3">
    <source>
        <dbReference type="Proteomes" id="UP000018733"/>
    </source>
</evidence>
<evidence type="ECO:0000256" key="1">
    <source>
        <dbReference type="SAM" id="Phobius"/>
    </source>
</evidence>
<keyword evidence="1" id="KW-0812">Transmembrane</keyword>
<keyword evidence="1" id="KW-0472">Membrane</keyword>
<keyword evidence="1" id="KW-1133">Transmembrane helix</keyword>
<dbReference type="OrthoDB" id="8687852at2"/>
<organism evidence="2 3">
    <name type="scientific">Advenella kashmirensis W13003</name>
    <dbReference type="NCBI Taxonomy" id="1424334"/>
    <lineage>
        <taxon>Bacteria</taxon>
        <taxon>Pseudomonadati</taxon>
        <taxon>Pseudomonadota</taxon>
        <taxon>Betaproteobacteria</taxon>
        <taxon>Burkholderiales</taxon>
        <taxon>Alcaligenaceae</taxon>
    </lineage>
</organism>
<dbReference type="STRING" id="1424334.W822_19380"/>
<keyword evidence="3" id="KW-1185">Reference proteome</keyword>
<dbReference type="RefSeq" id="WP_024006805.1">
    <property type="nucleotide sequence ID" value="NZ_KI650982.1"/>
</dbReference>
<dbReference type="AlphaFoldDB" id="V8QNJ5"/>
<protein>
    <submittedName>
        <fullName evidence="2">Uncharacterized protein</fullName>
    </submittedName>
</protein>